<feature type="domain" description="SWIM-type" evidence="3">
    <location>
        <begin position="54"/>
        <end position="87"/>
    </location>
</feature>
<keyword evidence="5" id="KW-1185">Reference proteome</keyword>
<dbReference type="InterPro" id="IPR007527">
    <property type="entry name" value="Znf_SWIM"/>
</dbReference>
<dbReference type="eggNOG" id="COG4715">
    <property type="taxonomic scope" value="Bacteria"/>
</dbReference>
<dbReference type="GO" id="GO:0008270">
    <property type="term" value="F:zinc ion binding"/>
    <property type="evidence" value="ECO:0007669"/>
    <property type="project" value="UniProtKB-KW"/>
</dbReference>
<evidence type="ECO:0000313" key="5">
    <source>
        <dbReference type="Proteomes" id="UP000186607"/>
    </source>
</evidence>
<reference evidence="4 5" key="1">
    <citation type="submission" date="2017-01" db="EMBL/GenBank/DDBJ databases">
        <title>Genome Analysis of Deinococcus marmoris KOPRI26562.</title>
        <authorList>
            <person name="Kim J.H."/>
            <person name="Oh H.-M."/>
        </authorList>
    </citation>
    <scope>NUCLEOTIDE SEQUENCE [LARGE SCALE GENOMIC DNA]</scope>
    <source>
        <strain evidence="4 5">KOPRI26562</strain>
    </source>
</reference>
<evidence type="ECO:0000313" key="4">
    <source>
        <dbReference type="EMBL" id="OLV15402.1"/>
    </source>
</evidence>
<dbReference type="Proteomes" id="UP000186607">
    <property type="component" value="Unassembled WGS sequence"/>
</dbReference>
<dbReference type="STRING" id="249408.BOO71_0014959"/>
<dbReference type="RefSeq" id="WP_075837057.1">
    <property type="nucleotide sequence ID" value="NZ_MSTI01000182.1"/>
</dbReference>
<protein>
    <recommendedName>
        <fullName evidence="3">SWIM-type domain-containing protein</fullName>
    </recommendedName>
</protein>
<name>A0A1U7NR59_9DEIO</name>
<proteinExistence type="predicted"/>
<evidence type="ECO:0000256" key="2">
    <source>
        <dbReference type="SAM" id="MobiDB-lite"/>
    </source>
</evidence>
<keyword evidence="1" id="KW-0479">Metal-binding</keyword>
<organism evidence="4 5">
    <name type="scientific">Deinococcus marmoris</name>
    <dbReference type="NCBI Taxonomy" id="249408"/>
    <lineage>
        <taxon>Bacteria</taxon>
        <taxon>Thermotogati</taxon>
        <taxon>Deinococcota</taxon>
        <taxon>Deinococci</taxon>
        <taxon>Deinococcales</taxon>
        <taxon>Deinococcaceae</taxon>
        <taxon>Deinococcus</taxon>
    </lineage>
</organism>
<feature type="region of interest" description="Disordered" evidence="2">
    <location>
        <begin position="110"/>
        <end position="140"/>
    </location>
</feature>
<dbReference type="PROSITE" id="PS50966">
    <property type="entry name" value="ZF_SWIM"/>
    <property type="match status" value="1"/>
</dbReference>
<comment type="caution">
    <text evidence="4">The sequence shown here is derived from an EMBL/GenBank/DDBJ whole genome shotgun (WGS) entry which is preliminary data.</text>
</comment>
<feature type="compositionally biased region" description="Basic and acidic residues" evidence="2">
    <location>
        <begin position="110"/>
        <end position="129"/>
    </location>
</feature>
<sequence length="433" mass="45707">MSQALTPETILSLAPDAGSAANARKLATPGKWPTLNDADGVLWGECQGSGKTPYLTAVDLSGPVAKCSCPSRKFPCKHGLALLLLHASHGSDFGSQPAPESIQAWLAGRQNREVQKAEGGKQKAEKEADPAAQAKRRAAREKKVTAGLESLHLFLKDLVRDGLATASSRPYSDWDTQAARLMDAQAAGAARRVARIPELLGDPAALLAHLGELALLAEGWMHHAGLSENELADLRSALGFPLDAAGLLEAEGIRARWNVLGQAQIQEETLTVRRQWLQNSGQTALLMDFAPAGRPLPPALPLGQSVEAGLVFAPSAFAQRAVLKGEAGASGPLIDLPAPLTLTAMLSAHADALARNPWLERAAYLLGPVRLVPGEPWSVVDEIGGGLPLTEDVRPLLRLLAESGGEAVQIFGEWDGAAFAALNFWTGTPGDQR</sequence>
<evidence type="ECO:0000256" key="1">
    <source>
        <dbReference type="PROSITE-ProRule" id="PRU00325"/>
    </source>
</evidence>
<dbReference type="EMBL" id="MSTI01000182">
    <property type="protein sequence ID" value="OLV15402.1"/>
    <property type="molecule type" value="Genomic_DNA"/>
</dbReference>
<dbReference type="OrthoDB" id="9816340at2"/>
<accession>A0A1U7NR59</accession>
<keyword evidence="1" id="KW-0862">Zinc</keyword>
<dbReference type="AlphaFoldDB" id="A0A1U7NR59"/>
<gene>
    <name evidence="4" type="ORF">BOO71_0014959</name>
</gene>
<evidence type="ECO:0000259" key="3">
    <source>
        <dbReference type="PROSITE" id="PS50966"/>
    </source>
</evidence>
<keyword evidence="1" id="KW-0863">Zinc-finger</keyword>
<dbReference type="Pfam" id="PF04434">
    <property type="entry name" value="SWIM"/>
    <property type="match status" value="1"/>
</dbReference>